<dbReference type="RefSeq" id="XP_005832144.1">
    <property type="nucleotide sequence ID" value="XM_005832087.1"/>
</dbReference>
<dbReference type="Pfam" id="PF00787">
    <property type="entry name" value="PX"/>
    <property type="match status" value="1"/>
</dbReference>
<dbReference type="Proteomes" id="UP000011087">
    <property type="component" value="Unassembled WGS sequence"/>
</dbReference>
<keyword evidence="4" id="KW-1185">Reference proteome</keyword>
<gene>
    <name evidence="2" type="ORF">GUITHDRAFT_108809</name>
</gene>
<protein>
    <recommendedName>
        <fullName evidence="1">PX domain-containing protein</fullName>
    </recommendedName>
</protein>
<evidence type="ECO:0000313" key="3">
    <source>
        <dbReference type="EnsemblProtists" id="EKX45164"/>
    </source>
</evidence>
<proteinExistence type="predicted"/>
<dbReference type="AlphaFoldDB" id="L1JAN8"/>
<dbReference type="GO" id="GO:0035091">
    <property type="term" value="F:phosphatidylinositol binding"/>
    <property type="evidence" value="ECO:0007669"/>
    <property type="project" value="InterPro"/>
</dbReference>
<evidence type="ECO:0000313" key="2">
    <source>
        <dbReference type="EMBL" id="EKX45164.1"/>
    </source>
</evidence>
<dbReference type="InterPro" id="IPR001683">
    <property type="entry name" value="PX_dom"/>
</dbReference>
<dbReference type="SUPFAM" id="SSF64268">
    <property type="entry name" value="PX domain"/>
    <property type="match status" value="1"/>
</dbReference>
<dbReference type="Gene3D" id="3.30.1520.10">
    <property type="entry name" value="Phox-like domain"/>
    <property type="match status" value="1"/>
</dbReference>
<sequence>MLDGILQAITPKSWARVDEEAIKQKREEWLSQIPTTDTVDGEEVEEKIIVFFEEAEEVRAEPELGGLGPGLTGEYTLYNFVVGRNEKRWKMKKRFSQFHAFDSLFTDYLKSLGVEESRLPEMSPSLVKARTAALQDYMKMLVEEKDFVREPMLRAFLKLPMTREEATAVEQAAVSGDGLLTGYGSYKSLFQRTREEKARGIHHTQKKELFAGPPTLAGVNEVGAAYAETSVHDQKGEKKFVIEIPLLRQLGLGARIKDIYGEDDIRGQHSTYGNKIKRQVEKQQKEAGKKDDFILAEPGV</sequence>
<feature type="domain" description="PX" evidence="1">
    <location>
        <begin position="83"/>
        <end position="158"/>
    </location>
</feature>
<dbReference type="KEGG" id="gtt:GUITHDRAFT_108809"/>
<accession>L1JAN8</accession>
<dbReference type="EMBL" id="JH993000">
    <property type="protein sequence ID" value="EKX45164.1"/>
    <property type="molecule type" value="Genomic_DNA"/>
</dbReference>
<dbReference type="GeneID" id="17301957"/>
<evidence type="ECO:0000259" key="1">
    <source>
        <dbReference type="Pfam" id="PF00787"/>
    </source>
</evidence>
<organism evidence="2">
    <name type="scientific">Guillardia theta (strain CCMP2712)</name>
    <name type="common">Cryptophyte</name>
    <dbReference type="NCBI Taxonomy" id="905079"/>
    <lineage>
        <taxon>Eukaryota</taxon>
        <taxon>Cryptophyceae</taxon>
        <taxon>Pyrenomonadales</taxon>
        <taxon>Geminigeraceae</taxon>
        <taxon>Guillardia</taxon>
    </lineage>
</organism>
<reference evidence="4" key="2">
    <citation type="submission" date="2012-11" db="EMBL/GenBank/DDBJ databases">
        <authorList>
            <person name="Kuo A."/>
            <person name="Curtis B.A."/>
            <person name="Tanifuji G."/>
            <person name="Burki F."/>
            <person name="Gruber A."/>
            <person name="Irimia M."/>
            <person name="Maruyama S."/>
            <person name="Arias M.C."/>
            <person name="Ball S.G."/>
            <person name="Gile G.H."/>
            <person name="Hirakawa Y."/>
            <person name="Hopkins J.F."/>
            <person name="Rensing S.A."/>
            <person name="Schmutz J."/>
            <person name="Symeonidi A."/>
            <person name="Elias M."/>
            <person name="Eveleigh R.J."/>
            <person name="Herman E.K."/>
            <person name="Klute M.J."/>
            <person name="Nakayama T."/>
            <person name="Obornik M."/>
            <person name="Reyes-Prieto A."/>
            <person name="Armbrust E.V."/>
            <person name="Aves S.J."/>
            <person name="Beiko R.G."/>
            <person name="Coutinho P."/>
            <person name="Dacks J.B."/>
            <person name="Durnford D.G."/>
            <person name="Fast N.M."/>
            <person name="Green B.R."/>
            <person name="Grisdale C."/>
            <person name="Hempe F."/>
            <person name="Henrissat B."/>
            <person name="Hoppner M.P."/>
            <person name="Ishida K.-I."/>
            <person name="Kim E."/>
            <person name="Koreny L."/>
            <person name="Kroth P.G."/>
            <person name="Liu Y."/>
            <person name="Malik S.-B."/>
            <person name="Maier U.G."/>
            <person name="McRose D."/>
            <person name="Mock T."/>
            <person name="Neilson J.A."/>
            <person name="Onodera N.T."/>
            <person name="Poole A.M."/>
            <person name="Pritham E.J."/>
            <person name="Richards T.A."/>
            <person name="Rocap G."/>
            <person name="Roy S.W."/>
            <person name="Sarai C."/>
            <person name="Schaack S."/>
            <person name="Shirato S."/>
            <person name="Slamovits C.H."/>
            <person name="Spencer D.F."/>
            <person name="Suzuki S."/>
            <person name="Worden A.Z."/>
            <person name="Zauner S."/>
            <person name="Barry K."/>
            <person name="Bell C."/>
            <person name="Bharti A.K."/>
            <person name="Crow J.A."/>
            <person name="Grimwood J."/>
            <person name="Kramer R."/>
            <person name="Lindquist E."/>
            <person name="Lucas S."/>
            <person name="Salamov A."/>
            <person name="McFadden G.I."/>
            <person name="Lane C.E."/>
            <person name="Keeling P.J."/>
            <person name="Gray M.W."/>
            <person name="Grigoriev I.V."/>
            <person name="Archibald J.M."/>
        </authorList>
    </citation>
    <scope>NUCLEOTIDE SEQUENCE</scope>
    <source>
        <strain evidence="4">CCMP2712</strain>
    </source>
</reference>
<dbReference type="CDD" id="cd06093">
    <property type="entry name" value="PX_domain"/>
    <property type="match status" value="1"/>
</dbReference>
<reference evidence="3" key="3">
    <citation type="submission" date="2016-03" db="UniProtKB">
        <authorList>
            <consortium name="EnsemblProtists"/>
        </authorList>
    </citation>
    <scope>IDENTIFICATION</scope>
</reference>
<evidence type="ECO:0000313" key="4">
    <source>
        <dbReference type="Proteomes" id="UP000011087"/>
    </source>
</evidence>
<name>L1JAN8_GUITC</name>
<dbReference type="EnsemblProtists" id="EKX45164">
    <property type="protein sequence ID" value="EKX45164"/>
    <property type="gene ID" value="GUITHDRAFT_108809"/>
</dbReference>
<dbReference type="PaxDb" id="55529-EKX45164"/>
<dbReference type="InterPro" id="IPR036871">
    <property type="entry name" value="PX_dom_sf"/>
</dbReference>
<reference evidence="2 4" key="1">
    <citation type="journal article" date="2012" name="Nature">
        <title>Algal genomes reveal evolutionary mosaicism and the fate of nucleomorphs.</title>
        <authorList>
            <consortium name="DOE Joint Genome Institute"/>
            <person name="Curtis B.A."/>
            <person name="Tanifuji G."/>
            <person name="Burki F."/>
            <person name="Gruber A."/>
            <person name="Irimia M."/>
            <person name="Maruyama S."/>
            <person name="Arias M.C."/>
            <person name="Ball S.G."/>
            <person name="Gile G.H."/>
            <person name="Hirakawa Y."/>
            <person name="Hopkins J.F."/>
            <person name="Kuo A."/>
            <person name="Rensing S.A."/>
            <person name="Schmutz J."/>
            <person name="Symeonidi A."/>
            <person name="Elias M."/>
            <person name="Eveleigh R.J."/>
            <person name="Herman E.K."/>
            <person name="Klute M.J."/>
            <person name="Nakayama T."/>
            <person name="Obornik M."/>
            <person name="Reyes-Prieto A."/>
            <person name="Armbrust E.V."/>
            <person name="Aves S.J."/>
            <person name="Beiko R.G."/>
            <person name="Coutinho P."/>
            <person name="Dacks J.B."/>
            <person name="Durnford D.G."/>
            <person name="Fast N.M."/>
            <person name="Green B.R."/>
            <person name="Grisdale C.J."/>
            <person name="Hempel F."/>
            <person name="Henrissat B."/>
            <person name="Hoppner M.P."/>
            <person name="Ishida K."/>
            <person name="Kim E."/>
            <person name="Koreny L."/>
            <person name="Kroth P.G."/>
            <person name="Liu Y."/>
            <person name="Malik S.B."/>
            <person name="Maier U.G."/>
            <person name="McRose D."/>
            <person name="Mock T."/>
            <person name="Neilson J.A."/>
            <person name="Onodera N.T."/>
            <person name="Poole A.M."/>
            <person name="Pritham E.J."/>
            <person name="Richards T.A."/>
            <person name="Rocap G."/>
            <person name="Roy S.W."/>
            <person name="Sarai C."/>
            <person name="Schaack S."/>
            <person name="Shirato S."/>
            <person name="Slamovits C.H."/>
            <person name="Spencer D.F."/>
            <person name="Suzuki S."/>
            <person name="Worden A.Z."/>
            <person name="Zauner S."/>
            <person name="Barry K."/>
            <person name="Bell C."/>
            <person name="Bharti A.K."/>
            <person name="Crow J.A."/>
            <person name="Grimwood J."/>
            <person name="Kramer R."/>
            <person name="Lindquist E."/>
            <person name="Lucas S."/>
            <person name="Salamov A."/>
            <person name="McFadden G.I."/>
            <person name="Lane C.E."/>
            <person name="Keeling P.J."/>
            <person name="Gray M.W."/>
            <person name="Grigoriev I.V."/>
            <person name="Archibald J.M."/>
        </authorList>
    </citation>
    <scope>NUCLEOTIDE SEQUENCE</scope>
    <source>
        <strain evidence="2 4">CCMP2712</strain>
    </source>
</reference>
<dbReference type="HOGENOM" id="CLU_928880_0_0_1"/>